<evidence type="ECO:0000259" key="13">
    <source>
        <dbReference type="Pfam" id="PF05658"/>
    </source>
</evidence>
<evidence type="ECO:0000313" key="16">
    <source>
        <dbReference type="Proteomes" id="UP000777002"/>
    </source>
</evidence>
<evidence type="ECO:0000256" key="11">
    <source>
        <dbReference type="SAM" id="Coils"/>
    </source>
</evidence>
<accession>A0ABS2GUB8</accession>
<dbReference type="SUPFAM" id="SSF101967">
    <property type="entry name" value="Adhesin YadA, collagen-binding domain"/>
    <property type="match status" value="3"/>
</dbReference>
<gene>
    <name evidence="15" type="ORF">H5985_09060</name>
</gene>
<protein>
    <submittedName>
        <fullName evidence="15">YadA-like family protein</fullName>
    </submittedName>
</protein>
<dbReference type="Pfam" id="PF05662">
    <property type="entry name" value="YadA_stalk"/>
    <property type="match status" value="3"/>
</dbReference>
<dbReference type="Proteomes" id="UP000777002">
    <property type="component" value="Unassembled WGS sequence"/>
</dbReference>
<evidence type="ECO:0000259" key="12">
    <source>
        <dbReference type="Pfam" id="PF03895"/>
    </source>
</evidence>
<name>A0ABS2GUB8_9BURK</name>
<dbReference type="InterPro" id="IPR008640">
    <property type="entry name" value="Adhesin_Head_dom"/>
</dbReference>
<dbReference type="Gene3D" id="1.20.5.170">
    <property type="match status" value="1"/>
</dbReference>
<feature type="domain" description="Trimeric autotransporter adhesin YadA-like C-terminal membrane anchor" evidence="12">
    <location>
        <begin position="1632"/>
        <end position="1688"/>
    </location>
</feature>
<evidence type="ECO:0000256" key="4">
    <source>
        <dbReference type="ARBA" id="ARBA00022448"/>
    </source>
</evidence>
<evidence type="ECO:0000256" key="2">
    <source>
        <dbReference type="ARBA" id="ARBA00004442"/>
    </source>
</evidence>
<dbReference type="RefSeq" id="WP_205050989.1">
    <property type="nucleotide sequence ID" value="NZ_JACJKX010000027.1"/>
</dbReference>
<keyword evidence="11" id="KW-0175">Coiled coil</keyword>
<dbReference type="InterPro" id="IPR008635">
    <property type="entry name" value="Coiled_stalk_dom"/>
</dbReference>
<evidence type="ECO:0000256" key="1">
    <source>
        <dbReference type="ARBA" id="ARBA00004241"/>
    </source>
</evidence>
<evidence type="ECO:0000256" key="3">
    <source>
        <dbReference type="ARBA" id="ARBA00005848"/>
    </source>
</evidence>
<keyword evidence="4" id="KW-0813">Transport</keyword>
<evidence type="ECO:0000256" key="7">
    <source>
        <dbReference type="ARBA" id="ARBA00022729"/>
    </source>
</evidence>
<sequence>MNRIYKAFFNRNKNCCVVTSEISACFGKERSSRLVYALLLLCLFGFNQSAVAVSADGFQQGGIYSTSAGQSIIDLNQYGSKTDGSSGAVIGKGSIGAGEGSVSFGSGNYWDALGDLSEPKYFINSVRIDRGSGAYEGYHWLRGEYQLVTKDPVTGNIQISTQTFDKHICTSYWGTPNESCSEEIINAANRTLTPEEQLSFFEMVDVKTDQPSYGVQEFTNIKTRKLVNVANGEVSENSTEAINGSQLYELQQQIATGGSEYLSVNASDEEASPSTSAKAIGARSTAVGEEATAKTTQSLAVGYKASAEAASSIALGANSRVSNTDVQASETSGVVSVGSSDPSSGFQRRIINVADGVNSSDAATVGQVGSISRSNIKNSLENILGVAVTDNGVSMTAGDIGQTGQTTVSGAISSVKSSVDNKLDLDFGNLSEDGRDEIAQIAKGSVKVKAGNHVTASSESDGYTVNVVSDGTVKGSKDDHLVTGATVASAIDTETRVSTDGNFIKSNVSAAQNLTALDSEIKENETAIAANTVAIGTKANNDATGIDLSVWQNTLGNGKAEEGNTGLVTGGTLFDSLASKADLNLGNLSEEGLKTITSVAQTSLKVVDGTNTTVRAGKDGEAVTYAVDVIADGTINGNKDSGIVTGSTVASAISGAFNSISTSGSEYQTIIRDQARQSVTVTSSDSDILSVTAVQDEINHTTQYTVGVNVADSIAENDVKPVSGGAVFTEFGRFANAETLTDSNVKAWQQVLGNGEVKKSNTGLVTGGTVYDAISETFGNLDGTTQGDAVKDQAQQAISVKAAEGNQYLSVTKTSDDQTNTDTYSIGLTMADRIGGVAEGLVSSSMVFNEVRPVKDGSVVRRDATTGDNLTALDTNLSTLGTNFGSLSTTVTNLQSLQGLTLAGETKIKNLASNSFTIVGGQHIAAEKTTSDDLVSWTLNVDDSGTISEDSDKLVTGQTVYNYVKDFTTGAGFATISGDNIEVDSWISVLGTPKDISPVSTGNNRFITGSELFNEVHISTDGEYVKGQNTVAGNLTSLDAQLGLVSRNVFDSQGNLALATRSLDNLSSNGIERLKSSVGVVGDGEFLAISKSDTQDGNTRNYALSLKTTESAADGENALVTSDTLGEALKNQNTSITEDLSTKADIDAGNLSDANIQQWQAKLGNGAVVEGNAGLVTGGALFSEVRPAEDGTYVSSTQTTATNLTNLDQGLARLDQNKANVNADNIANYKGEWITALGGSIANDQTGLGFVTGNAIYQWGTPESRVEPYYAISSGYTVGQNLVALDDKLSEIQQSIPTNALDTSLSNLTETGKGTIANIAYGSLNISGSGLITVAKENGGFTIGGVSAGEIAQNSSGLVTGDQVWDALQGISISEDAIQEAINNALTNNDIFQDAVSEAVINNSNVQVAINNALQSEQTLNNIAQNMKPVGQVASDDERAVSGQNVYNYLHSESLGLGAGSTATGTNAFVYGNGSTVSGNNAGGFGSGSTVAANNAYAFGNNNKIASGADNSFAIGNNNTINENASNTFILGSNVTTSAQNAVVLGAGSVGVSNAVSVGSDTVKRKVVNVAPGDVYAGSTDAVNGGQLYDTQQAIVQNSRSIREVAHTLKKDINRAAANAAAMAALQPLGLDEDHKWSAAAGVGHYSGEQALAVGMFYKPTENVMVNFGGSAATGGDAMVNAGIAYRFGAPASYDSMSTSALKSKVVALSDHNRSLEMQLRSAQLREQSMAERVTQSQKELEDLKREVELMKKALGLQLKAVKTNQKSN</sequence>
<keyword evidence="5" id="KW-1134">Transmembrane beta strand</keyword>
<evidence type="ECO:0000256" key="10">
    <source>
        <dbReference type="ARBA" id="ARBA00023237"/>
    </source>
</evidence>
<dbReference type="Pfam" id="PF03895">
    <property type="entry name" value="YadA_anchor"/>
    <property type="match status" value="1"/>
</dbReference>
<keyword evidence="7" id="KW-0732">Signal</keyword>
<evidence type="ECO:0000256" key="8">
    <source>
        <dbReference type="ARBA" id="ARBA00022927"/>
    </source>
</evidence>
<dbReference type="Gene3D" id="3.30.1300.30">
    <property type="entry name" value="GSPII I/J protein-like"/>
    <property type="match status" value="1"/>
</dbReference>
<feature type="domain" description="Trimeric autotransporter adhesin YadA-like head" evidence="13">
    <location>
        <begin position="279"/>
        <end position="305"/>
    </location>
</feature>
<dbReference type="InterPro" id="IPR011049">
    <property type="entry name" value="Serralysin-like_metalloprot_C"/>
</dbReference>
<dbReference type="Gene3D" id="2.150.10.10">
    <property type="entry name" value="Serralysin-like metalloprotease, C-terminal"/>
    <property type="match status" value="3"/>
</dbReference>
<keyword evidence="6" id="KW-0812">Transmembrane</keyword>
<keyword evidence="9" id="KW-0472">Membrane</keyword>
<organism evidence="15 16">
    <name type="scientific">Parasutterella secunda</name>
    <dbReference type="NCBI Taxonomy" id="626947"/>
    <lineage>
        <taxon>Bacteria</taxon>
        <taxon>Pseudomonadati</taxon>
        <taxon>Pseudomonadota</taxon>
        <taxon>Betaproteobacteria</taxon>
        <taxon>Burkholderiales</taxon>
        <taxon>Sutterellaceae</taxon>
        <taxon>Parasutterella</taxon>
    </lineage>
</organism>
<dbReference type="InterPro" id="IPR005594">
    <property type="entry name" value="YadA_C"/>
</dbReference>
<keyword evidence="10" id="KW-0998">Cell outer membrane</keyword>
<feature type="coiled-coil region" evidence="11">
    <location>
        <begin position="1727"/>
        <end position="1754"/>
    </location>
</feature>
<dbReference type="InterPro" id="IPR045584">
    <property type="entry name" value="Pilin-like"/>
</dbReference>
<keyword evidence="8" id="KW-0653">Protein transport</keyword>
<dbReference type="EMBL" id="JACJKX010000027">
    <property type="protein sequence ID" value="MBM6929408.1"/>
    <property type="molecule type" value="Genomic_DNA"/>
</dbReference>
<dbReference type="Pfam" id="PF05658">
    <property type="entry name" value="YadA_head"/>
    <property type="match status" value="1"/>
</dbReference>
<feature type="domain" description="Trimeric autotransporter adhesin YadA-like stalk" evidence="14">
    <location>
        <begin position="225"/>
        <end position="268"/>
    </location>
</feature>
<comment type="similarity">
    <text evidence="3">Belongs to the autotransporter-2 (AT-2) (TC 1.B.40) family.</text>
</comment>
<dbReference type="SUPFAM" id="SSF54523">
    <property type="entry name" value="Pili subunits"/>
    <property type="match status" value="1"/>
</dbReference>
<evidence type="ECO:0000256" key="9">
    <source>
        <dbReference type="ARBA" id="ARBA00023136"/>
    </source>
</evidence>
<feature type="domain" description="Trimeric autotransporter adhesin YadA-like stalk" evidence="14">
    <location>
        <begin position="1566"/>
        <end position="1600"/>
    </location>
</feature>
<comment type="caution">
    <text evidence="15">The sequence shown here is derived from an EMBL/GenBank/DDBJ whole genome shotgun (WGS) entry which is preliminary data.</text>
</comment>
<comment type="subcellular location">
    <subcellularLocation>
        <location evidence="2">Cell outer membrane</location>
    </subcellularLocation>
    <subcellularLocation>
        <location evidence="1">Cell surface</location>
    </subcellularLocation>
</comment>
<reference evidence="15 16" key="1">
    <citation type="journal article" date="2021" name="Sci. Rep.">
        <title>The distribution of antibiotic resistance genes in chicken gut microbiota commensals.</title>
        <authorList>
            <person name="Juricova H."/>
            <person name="Matiasovicova J."/>
            <person name="Kubasova T."/>
            <person name="Cejkova D."/>
            <person name="Rychlik I."/>
        </authorList>
    </citation>
    <scope>NUCLEOTIDE SEQUENCE [LARGE SCALE GENOMIC DNA]</scope>
    <source>
        <strain evidence="15 16">An562</strain>
    </source>
</reference>
<feature type="domain" description="Trimeric autotransporter adhesin YadA-like stalk" evidence="14">
    <location>
        <begin position="349"/>
        <end position="372"/>
    </location>
</feature>
<keyword evidence="16" id="KW-1185">Reference proteome</keyword>
<proteinExistence type="inferred from homology"/>
<evidence type="ECO:0000256" key="5">
    <source>
        <dbReference type="ARBA" id="ARBA00022452"/>
    </source>
</evidence>
<evidence type="ECO:0000256" key="6">
    <source>
        <dbReference type="ARBA" id="ARBA00022692"/>
    </source>
</evidence>
<evidence type="ECO:0000313" key="15">
    <source>
        <dbReference type="EMBL" id="MBM6929408.1"/>
    </source>
</evidence>
<dbReference type="CDD" id="cd12820">
    <property type="entry name" value="LbR_YadA-like"/>
    <property type="match status" value="1"/>
</dbReference>
<evidence type="ECO:0000259" key="14">
    <source>
        <dbReference type="Pfam" id="PF05662"/>
    </source>
</evidence>